<gene>
    <name evidence="2" type="ORF">D7318_13250</name>
    <name evidence="1" type="ORF">D7319_13275</name>
</gene>
<evidence type="ECO:0000313" key="3">
    <source>
        <dbReference type="Proteomes" id="UP000268652"/>
    </source>
</evidence>
<accession>A0A3A9W9N7</accession>
<organism evidence="1 4">
    <name type="scientific">Streptomyces radicis</name>
    <dbReference type="NCBI Taxonomy" id="1750517"/>
    <lineage>
        <taxon>Bacteria</taxon>
        <taxon>Bacillati</taxon>
        <taxon>Actinomycetota</taxon>
        <taxon>Actinomycetes</taxon>
        <taxon>Kitasatosporales</taxon>
        <taxon>Streptomycetaceae</taxon>
        <taxon>Streptomyces</taxon>
    </lineage>
</organism>
<name>A0A3A9W9N7_9ACTN</name>
<dbReference type="RefSeq" id="WP_120697159.1">
    <property type="nucleotide sequence ID" value="NZ_RBDX01000008.1"/>
</dbReference>
<dbReference type="EMBL" id="RBDX01000008">
    <property type="protein sequence ID" value="RKN09419.1"/>
    <property type="molecule type" value="Genomic_DNA"/>
</dbReference>
<sequence>MPNISITFDDVDAAAAAMDNSRTEVIEPAVDAAKLAIDETLGRDLVLQDTEAAITDQYNILHGQLVDLALAIKSFADQFLNIKDGMIKFDQQYAELIRNPK</sequence>
<proteinExistence type="predicted"/>
<dbReference type="Proteomes" id="UP000275024">
    <property type="component" value="Unassembled WGS sequence"/>
</dbReference>
<dbReference type="OrthoDB" id="4350663at2"/>
<evidence type="ECO:0000313" key="2">
    <source>
        <dbReference type="EMBL" id="RKN22984.1"/>
    </source>
</evidence>
<dbReference type="AlphaFoldDB" id="A0A3A9W9N7"/>
<comment type="caution">
    <text evidence="1">The sequence shown here is derived from an EMBL/GenBank/DDBJ whole genome shotgun (WGS) entry which is preliminary data.</text>
</comment>
<reference evidence="3 4" key="1">
    <citation type="submission" date="2018-09" db="EMBL/GenBank/DDBJ databases">
        <title>Streptomyces sp. nov. DS1-2, an endophytic actinomycete isolated from roots of Dendrobium scabrilingue.</title>
        <authorList>
            <person name="Kuncharoen N."/>
            <person name="Kudo T."/>
            <person name="Ohkuma M."/>
            <person name="Yuki M."/>
            <person name="Tanasupawat S."/>
        </authorList>
    </citation>
    <scope>NUCLEOTIDE SEQUENCE [LARGE SCALE GENOMIC DNA]</scope>
    <source>
        <strain evidence="1 4">AZ1-7</strain>
        <strain evidence="2 3">DS1-2</strain>
    </source>
</reference>
<evidence type="ECO:0000313" key="1">
    <source>
        <dbReference type="EMBL" id="RKN09419.1"/>
    </source>
</evidence>
<dbReference type="EMBL" id="RBDY01000008">
    <property type="protein sequence ID" value="RKN22984.1"/>
    <property type="molecule type" value="Genomic_DNA"/>
</dbReference>
<evidence type="ECO:0000313" key="4">
    <source>
        <dbReference type="Proteomes" id="UP000275024"/>
    </source>
</evidence>
<protein>
    <recommendedName>
        <fullName evidence="5">WXG100 family type VII secretion target</fullName>
    </recommendedName>
</protein>
<keyword evidence="3" id="KW-1185">Reference proteome</keyword>
<dbReference type="Proteomes" id="UP000268652">
    <property type="component" value="Unassembled WGS sequence"/>
</dbReference>
<evidence type="ECO:0008006" key="5">
    <source>
        <dbReference type="Google" id="ProtNLM"/>
    </source>
</evidence>